<evidence type="ECO:0008006" key="4">
    <source>
        <dbReference type="Google" id="ProtNLM"/>
    </source>
</evidence>
<protein>
    <recommendedName>
        <fullName evidence="4">Heterokaryon incompatibility domain-containing protein</fullName>
    </recommendedName>
</protein>
<reference evidence="3" key="1">
    <citation type="submission" date="2019-06" db="EMBL/GenBank/DDBJ databases">
        <authorList>
            <person name="Broberg M."/>
        </authorList>
    </citation>
    <scope>NUCLEOTIDE SEQUENCE [LARGE SCALE GENOMIC DNA]</scope>
</reference>
<dbReference type="OrthoDB" id="5241264at2759"/>
<dbReference type="EMBL" id="CABFNO020001566">
    <property type="protein sequence ID" value="CAH0004335.1"/>
    <property type="molecule type" value="Genomic_DNA"/>
</dbReference>
<proteinExistence type="predicted"/>
<comment type="caution">
    <text evidence="2">The sequence shown here is derived from an EMBL/GenBank/DDBJ whole genome shotgun (WGS) entry which is preliminary data.</text>
</comment>
<evidence type="ECO:0000313" key="3">
    <source>
        <dbReference type="Proteomes" id="UP000754883"/>
    </source>
</evidence>
<evidence type="ECO:0000256" key="1">
    <source>
        <dbReference type="SAM" id="MobiDB-lite"/>
    </source>
</evidence>
<feature type="compositionally biased region" description="Acidic residues" evidence="1">
    <location>
        <begin position="443"/>
        <end position="458"/>
    </location>
</feature>
<feature type="region of interest" description="Disordered" evidence="1">
    <location>
        <begin position="379"/>
        <end position="477"/>
    </location>
</feature>
<reference evidence="2 3" key="2">
    <citation type="submission" date="2021-10" db="EMBL/GenBank/DDBJ databases">
        <authorList>
            <person name="Piombo E."/>
        </authorList>
    </citation>
    <scope>NUCLEOTIDE SEQUENCE [LARGE SCALE GENOMIC DNA]</scope>
</reference>
<dbReference type="AlphaFoldDB" id="A0A9N9UY94"/>
<dbReference type="PANTHER" id="PTHR10622">
    <property type="entry name" value="HET DOMAIN-CONTAINING PROTEIN"/>
    <property type="match status" value="1"/>
</dbReference>
<accession>A0A9N9UY94</accession>
<dbReference type="PANTHER" id="PTHR10622:SF12">
    <property type="entry name" value="HET DOMAIN-CONTAINING PROTEIN"/>
    <property type="match status" value="1"/>
</dbReference>
<organism evidence="2 3">
    <name type="scientific">Clonostachys byssicola</name>
    <dbReference type="NCBI Taxonomy" id="160290"/>
    <lineage>
        <taxon>Eukaryota</taxon>
        <taxon>Fungi</taxon>
        <taxon>Dikarya</taxon>
        <taxon>Ascomycota</taxon>
        <taxon>Pezizomycotina</taxon>
        <taxon>Sordariomycetes</taxon>
        <taxon>Hypocreomycetidae</taxon>
        <taxon>Hypocreales</taxon>
        <taxon>Bionectriaceae</taxon>
        <taxon>Clonostachys</taxon>
    </lineage>
</organism>
<name>A0A9N9UY94_9HYPO</name>
<gene>
    <name evidence="2" type="ORF">CBYS24578_00011875</name>
</gene>
<dbReference type="Proteomes" id="UP000754883">
    <property type="component" value="Unassembled WGS sequence"/>
</dbReference>
<sequence length="740" mass="83795">MKAICTTTYNLDDIPDPSIASYAILSRQERPVPNKSPSTLNRDHWDSSLIPDVVIAACRITAGLGINHLWDRDLCVDRSSSAEVALSINESRQRLENAQVTIVYLDDLSAQSLGYNEDDWQRCGYWKQAATTTDFILSKPVEIYDSQWNHRCSKTCAEFIPLASNITGIPISVLREPAALANVAVGIRIAWYATKSSTQPEDLIYSLAPILGVEMQIIYGEGRTKAFCRLQEQVLHDSRDGSIFAWRAGSNGPEIRGIFAHSPAEFAHLLAYQNMNLAPWRFDSKVRFTNNGAEIRGPVIKQGLFTFLDIRKPTPTDAGSEPRVAIQLRECDGVYVRVGLTSAHSRIPSSPQRQTMDIIRDVDPITAVNLRRHIEKADQLLSTRGSKGRLSDHQQQEEEPSMTLRPKEPTGYKRSRSGRPLSPYASRRSLPRVYQGYYSSDSSESESDDSSSESDSDSDYSSASDRRRASSDYEPEEEYILEESNKLHSLRPDILNSVFDSVQICISTAEYKAPPDDRLPPLKRARTTNWSSLHEEKGSPEALEDPNMVIIPRQRGYFHFSCPYYLRKPEKYQACLLGHDLQSIEDVIHHLQEHHTEPPYCPICRQPFERALVRDNHVRARVCQVSQGEVDGVNERQKRRLEKKDRIQLGETRRWARIWNTVFPGADDVPQPYMSSGPEREISIIRDFWDANGLDLVSEYMGKQGIPDQHEPEEIAALSKLVLQDILGRVLRDRPASSET</sequence>
<evidence type="ECO:0000313" key="2">
    <source>
        <dbReference type="EMBL" id="CAH0004335.1"/>
    </source>
</evidence>
<keyword evidence="3" id="KW-1185">Reference proteome</keyword>